<accession>A0ABN9WT53</accession>
<organism evidence="2 3">
    <name type="scientific">Prorocentrum cordatum</name>
    <dbReference type="NCBI Taxonomy" id="2364126"/>
    <lineage>
        <taxon>Eukaryota</taxon>
        <taxon>Sar</taxon>
        <taxon>Alveolata</taxon>
        <taxon>Dinophyceae</taxon>
        <taxon>Prorocentrales</taxon>
        <taxon>Prorocentraceae</taxon>
        <taxon>Prorocentrum</taxon>
    </lineage>
</organism>
<comment type="caution">
    <text evidence="2">The sequence shown here is derived from an EMBL/GenBank/DDBJ whole genome shotgun (WGS) entry which is preliminary data.</text>
</comment>
<evidence type="ECO:0000313" key="2">
    <source>
        <dbReference type="EMBL" id="CAK0888297.1"/>
    </source>
</evidence>
<keyword evidence="3" id="KW-1185">Reference proteome</keyword>
<keyword evidence="1" id="KW-0175">Coiled coil</keyword>
<feature type="non-terminal residue" evidence="2">
    <location>
        <position position="76"/>
    </location>
</feature>
<sequence length="76" mass="8712">MSDVWDRLTGSAQIDELKQTVENAVDEIKEKLFAELDKLKKAYPAAEVNEKFLDQWDNLVSTVNLDEVKKQGGRCR</sequence>
<evidence type="ECO:0000313" key="3">
    <source>
        <dbReference type="Proteomes" id="UP001189429"/>
    </source>
</evidence>
<protein>
    <submittedName>
        <fullName evidence="2">Uncharacterized protein</fullName>
    </submittedName>
</protein>
<dbReference type="Proteomes" id="UP001189429">
    <property type="component" value="Unassembled WGS sequence"/>
</dbReference>
<proteinExistence type="predicted"/>
<evidence type="ECO:0000256" key="1">
    <source>
        <dbReference type="SAM" id="Coils"/>
    </source>
</evidence>
<reference evidence="2" key="1">
    <citation type="submission" date="2023-10" db="EMBL/GenBank/DDBJ databases">
        <authorList>
            <person name="Chen Y."/>
            <person name="Shah S."/>
            <person name="Dougan E. K."/>
            <person name="Thang M."/>
            <person name="Chan C."/>
        </authorList>
    </citation>
    <scope>NUCLEOTIDE SEQUENCE [LARGE SCALE GENOMIC DNA]</scope>
</reference>
<gene>
    <name evidence="2" type="ORF">PCOR1329_LOCUS69112</name>
</gene>
<dbReference type="EMBL" id="CAUYUJ010019057">
    <property type="protein sequence ID" value="CAK0888297.1"/>
    <property type="molecule type" value="Genomic_DNA"/>
</dbReference>
<feature type="coiled-coil region" evidence="1">
    <location>
        <begin position="14"/>
        <end position="49"/>
    </location>
</feature>
<name>A0ABN9WT53_9DINO</name>